<gene>
    <name evidence="2" type="ordered locus">SGRA_3187</name>
</gene>
<dbReference type="RefSeq" id="WP_015693512.1">
    <property type="nucleotide sequence ID" value="NC_016940.1"/>
</dbReference>
<dbReference type="OrthoDB" id="768533at2"/>
<keyword evidence="3" id="KW-1185">Reference proteome</keyword>
<evidence type="ECO:0000313" key="3">
    <source>
        <dbReference type="Proteomes" id="UP000007519"/>
    </source>
</evidence>
<protein>
    <submittedName>
        <fullName evidence="2">Uncharacterized protein</fullName>
    </submittedName>
</protein>
<keyword evidence="1" id="KW-0812">Transmembrane</keyword>
<evidence type="ECO:0000313" key="2">
    <source>
        <dbReference type="EMBL" id="AFC25915.1"/>
    </source>
</evidence>
<reference evidence="2 3" key="1">
    <citation type="journal article" date="2012" name="Stand. Genomic Sci.">
        <title>Complete genome sequencing and analysis of Saprospira grandis str. Lewin, a predatory marine bacterium.</title>
        <authorList>
            <person name="Saw J.H."/>
            <person name="Yuryev A."/>
            <person name="Kanbe M."/>
            <person name="Hou S."/>
            <person name="Young A.G."/>
            <person name="Aizawa S."/>
            <person name="Alam M."/>
        </authorList>
    </citation>
    <scope>NUCLEOTIDE SEQUENCE [LARGE SCALE GENOMIC DNA]</scope>
    <source>
        <strain evidence="2 3">Lewin</strain>
    </source>
</reference>
<dbReference type="HOGENOM" id="CLU_141496_0_0_10"/>
<organism evidence="2 3">
    <name type="scientific">Saprospira grandis (strain Lewin)</name>
    <dbReference type="NCBI Taxonomy" id="984262"/>
    <lineage>
        <taxon>Bacteria</taxon>
        <taxon>Pseudomonadati</taxon>
        <taxon>Bacteroidota</taxon>
        <taxon>Saprospiria</taxon>
        <taxon>Saprospirales</taxon>
        <taxon>Saprospiraceae</taxon>
        <taxon>Saprospira</taxon>
    </lineage>
</organism>
<proteinExistence type="predicted"/>
<keyword evidence="1" id="KW-0472">Membrane</keyword>
<name>H6L0V9_SAPGL</name>
<evidence type="ECO:0000256" key="1">
    <source>
        <dbReference type="SAM" id="Phobius"/>
    </source>
</evidence>
<feature type="transmembrane region" description="Helical" evidence="1">
    <location>
        <begin position="80"/>
        <end position="96"/>
    </location>
</feature>
<dbReference type="KEGG" id="sgn:SGRA_3187"/>
<accession>H6L0V9</accession>
<dbReference type="Proteomes" id="UP000007519">
    <property type="component" value="Chromosome"/>
</dbReference>
<sequence length="135" mass="14943">MIRFFLIFLISILGQNCSLYLQRYAHFSAVLASAAPSLGLALFLFLWPYPLDDFWLEELPLIFFGASFAGMSQGHRLPNLPSQLVSALIFAALFFAQSQFFKGYGGALGTSACIAVLGSMALQELYAYGKKKWNP</sequence>
<dbReference type="STRING" id="984262.SGRA_3187"/>
<keyword evidence="1" id="KW-1133">Transmembrane helix</keyword>
<dbReference type="eggNOG" id="COG4262">
    <property type="taxonomic scope" value="Bacteria"/>
</dbReference>
<feature type="transmembrane region" description="Helical" evidence="1">
    <location>
        <begin position="24"/>
        <end position="47"/>
    </location>
</feature>
<dbReference type="EMBL" id="CP002831">
    <property type="protein sequence ID" value="AFC25915.1"/>
    <property type="molecule type" value="Genomic_DNA"/>
</dbReference>
<feature type="transmembrane region" description="Helical" evidence="1">
    <location>
        <begin position="103"/>
        <end position="122"/>
    </location>
</feature>
<dbReference type="AlphaFoldDB" id="H6L0V9"/>